<accession>A0A934MB12</accession>
<gene>
    <name evidence="4" type="ORF">JAV76_14305</name>
</gene>
<evidence type="ECO:0000256" key="1">
    <source>
        <dbReference type="ARBA" id="ARBA00023002"/>
    </source>
</evidence>
<evidence type="ECO:0000259" key="3">
    <source>
        <dbReference type="Pfam" id="PF01494"/>
    </source>
</evidence>
<keyword evidence="4" id="KW-0503">Monooxygenase</keyword>
<evidence type="ECO:0000256" key="2">
    <source>
        <dbReference type="SAM" id="MobiDB-lite"/>
    </source>
</evidence>
<dbReference type="EMBL" id="JAEINH010000019">
    <property type="protein sequence ID" value="MBI9116185.1"/>
    <property type="molecule type" value="Genomic_DNA"/>
</dbReference>
<dbReference type="InterPro" id="IPR050631">
    <property type="entry name" value="PheA/TfdB_FAD_monoxygenase"/>
</dbReference>
<dbReference type="PANTHER" id="PTHR43476">
    <property type="entry name" value="3-(3-HYDROXY-PHENYL)PROPIONATE/3-HYDROXYCINNAMIC ACID HYDROXYLASE"/>
    <property type="match status" value="1"/>
</dbReference>
<protein>
    <submittedName>
        <fullName evidence="4">FAD-dependent monooxygenase</fullName>
    </submittedName>
</protein>
<dbReference type="PANTHER" id="PTHR43476:SF3">
    <property type="entry name" value="FAD-BINDING MONOOXYGENASE"/>
    <property type="match status" value="1"/>
</dbReference>
<sequence length="391" mass="41617">MRDVVVIGAGPVGLYLAALLAHRGLDVAVWERRPAPSGTSRAIGIHPPSLRAFEQLDVTGAMVDAGVPVHRGTARTRDGVLGHVPFTGVSPRYPFVLTLPQHRTEEILARRLDDLAPGIVLRGTTLDSLEDTGDHVRLTGTTRTPDSTGDDSTRTGDTVTEEARFVVGADGARSTVRALAGIAAPLREYADTYVMADFADTTGAGTDAVIHLEEGGVVESFPLPDGKRRFVVHTPHLLPAPDADTVAHLVAQRTGHDPDAATSSMVSAFGVRRRLAARMAHGRVVLAGDAAHEISPVGGQGMNLGWADATHLATHLVDVLTSRTDHTTGLDAYSRTRLRSARRAAWQAEQNMTLGRPVAGARRTLRDTALRAALSRPTAPLLASVYAMRWA</sequence>
<dbReference type="SUPFAM" id="SSF51905">
    <property type="entry name" value="FAD/NAD(P)-binding domain"/>
    <property type="match status" value="1"/>
</dbReference>
<dbReference type="Gene3D" id="3.50.50.60">
    <property type="entry name" value="FAD/NAD(P)-binding domain"/>
    <property type="match status" value="1"/>
</dbReference>
<evidence type="ECO:0000313" key="5">
    <source>
        <dbReference type="Proteomes" id="UP000602087"/>
    </source>
</evidence>
<keyword evidence="5" id="KW-1185">Reference proteome</keyword>
<name>A0A934MB12_9MICO</name>
<reference evidence="4" key="1">
    <citation type="submission" date="2020-12" db="EMBL/GenBank/DDBJ databases">
        <title>Sanguibacter suaedae sp. nov., isolated from Suaeda aralocaspica.</title>
        <authorList>
            <person name="Ma Q."/>
        </authorList>
    </citation>
    <scope>NUCLEOTIDE SEQUENCE</scope>
    <source>
        <strain evidence="4">YZGR15</strain>
    </source>
</reference>
<dbReference type="InterPro" id="IPR002938">
    <property type="entry name" value="FAD-bd"/>
</dbReference>
<evidence type="ECO:0000313" key="4">
    <source>
        <dbReference type="EMBL" id="MBI9116185.1"/>
    </source>
</evidence>
<dbReference type="GO" id="GO:0019622">
    <property type="term" value="P:3-(3-hydroxy)phenylpropionate catabolic process"/>
    <property type="evidence" value="ECO:0007669"/>
    <property type="project" value="TreeGrafter"/>
</dbReference>
<feature type="region of interest" description="Disordered" evidence="2">
    <location>
        <begin position="135"/>
        <end position="157"/>
    </location>
</feature>
<dbReference type="InterPro" id="IPR036188">
    <property type="entry name" value="FAD/NAD-bd_sf"/>
</dbReference>
<proteinExistence type="predicted"/>
<dbReference type="Proteomes" id="UP000602087">
    <property type="component" value="Unassembled WGS sequence"/>
</dbReference>
<dbReference type="AlphaFoldDB" id="A0A934MB12"/>
<dbReference type="Pfam" id="PF01494">
    <property type="entry name" value="FAD_binding_3"/>
    <property type="match status" value="1"/>
</dbReference>
<dbReference type="GO" id="GO:0008688">
    <property type="term" value="F:3-(3-hydroxyphenyl)propionate hydroxylase activity"/>
    <property type="evidence" value="ECO:0007669"/>
    <property type="project" value="TreeGrafter"/>
</dbReference>
<organism evidence="4 5">
    <name type="scientific">Sanguibacter suaedae</name>
    <dbReference type="NCBI Taxonomy" id="2795737"/>
    <lineage>
        <taxon>Bacteria</taxon>
        <taxon>Bacillati</taxon>
        <taxon>Actinomycetota</taxon>
        <taxon>Actinomycetes</taxon>
        <taxon>Micrococcales</taxon>
        <taxon>Sanguibacteraceae</taxon>
        <taxon>Sanguibacter</taxon>
    </lineage>
</organism>
<dbReference type="GO" id="GO:0071949">
    <property type="term" value="F:FAD binding"/>
    <property type="evidence" value="ECO:0007669"/>
    <property type="project" value="InterPro"/>
</dbReference>
<comment type="caution">
    <text evidence="4">The sequence shown here is derived from an EMBL/GenBank/DDBJ whole genome shotgun (WGS) entry which is preliminary data.</text>
</comment>
<dbReference type="RefSeq" id="WP_198734754.1">
    <property type="nucleotide sequence ID" value="NZ_JAEINH010000019.1"/>
</dbReference>
<dbReference type="Gene3D" id="3.30.70.2450">
    <property type="match status" value="1"/>
</dbReference>
<keyword evidence="1" id="KW-0560">Oxidoreductase</keyword>
<dbReference type="PRINTS" id="PR00420">
    <property type="entry name" value="RNGMNOXGNASE"/>
</dbReference>
<feature type="domain" description="FAD-binding" evidence="3">
    <location>
        <begin position="3"/>
        <end position="344"/>
    </location>
</feature>